<evidence type="ECO:0000256" key="1">
    <source>
        <dbReference type="SAM" id="Phobius"/>
    </source>
</evidence>
<evidence type="ECO:0000313" key="3">
    <source>
        <dbReference type="Proteomes" id="UP000000763"/>
    </source>
</evidence>
<reference evidence="3" key="2">
    <citation type="journal article" date="2008" name="Nucleic Acids Res.">
        <title>The rice annotation project database (RAP-DB): 2008 update.</title>
        <authorList>
            <consortium name="The rice annotation project (RAP)"/>
        </authorList>
    </citation>
    <scope>GENOME REANNOTATION</scope>
    <source>
        <strain evidence="3">cv. Nipponbare</strain>
    </source>
</reference>
<accession>Q6YZM0</accession>
<dbReference type="EMBL" id="AP005520">
    <property type="protein sequence ID" value="BAD03763.1"/>
    <property type="molecule type" value="Genomic_DNA"/>
</dbReference>
<organism evidence="2 3">
    <name type="scientific">Oryza sativa subsp. japonica</name>
    <name type="common">Rice</name>
    <dbReference type="NCBI Taxonomy" id="39947"/>
    <lineage>
        <taxon>Eukaryota</taxon>
        <taxon>Viridiplantae</taxon>
        <taxon>Streptophyta</taxon>
        <taxon>Embryophyta</taxon>
        <taxon>Tracheophyta</taxon>
        <taxon>Spermatophyta</taxon>
        <taxon>Magnoliopsida</taxon>
        <taxon>Liliopsida</taxon>
        <taxon>Poales</taxon>
        <taxon>Poaceae</taxon>
        <taxon>BOP clade</taxon>
        <taxon>Oryzoideae</taxon>
        <taxon>Oryzeae</taxon>
        <taxon>Oryzinae</taxon>
        <taxon>Oryza</taxon>
        <taxon>Oryza sativa</taxon>
    </lineage>
</organism>
<feature type="transmembrane region" description="Helical" evidence="1">
    <location>
        <begin position="88"/>
        <end position="107"/>
    </location>
</feature>
<gene>
    <name evidence="2" type="primary">P0426E02.24</name>
</gene>
<feature type="transmembrane region" description="Helical" evidence="1">
    <location>
        <begin position="113"/>
        <end position="134"/>
    </location>
</feature>
<sequence length="143" mass="15213">MRAGKVTVWPHGACERSTRQHTANAARGTVRYARESCRAPWLIGLTQPVSGGARARIDRMACCRAGFAAPTWARPGAVAAHGRGGRPVGFGCCSAGLGGFVLFYLLGRPLLCILFGFLYSISILGFGNYIKVLIPGSMLSIEL</sequence>
<evidence type="ECO:0000313" key="2">
    <source>
        <dbReference type="EMBL" id="BAD03763.1"/>
    </source>
</evidence>
<dbReference type="AlphaFoldDB" id="Q6YZM0"/>
<reference evidence="3" key="1">
    <citation type="journal article" date="2005" name="Nature">
        <title>The map-based sequence of the rice genome.</title>
        <authorList>
            <consortium name="International rice genome sequencing project (IRGSP)"/>
            <person name="Matsumoto T."/>
            <person name="Wu J."/>
            <person name="Kanamori H."/>
            <person name="Katayose Y."/>
            <person name="Fujisawa M."/>
            <person name="Namiki N."/>
            <person name="Mizuno H."/>
            <person name="Yamamoto K."/>
            <person name="Antonio B.A."/>
            <person name="Baba T."/>
            <person name="Sakata K."/>
            <person name="Nagamura Y."/>
            <person name="Aoki H."/>
            <person name="Arikawa K."/>
            <person name="Arita K."/>
            <person name="Bito T."/>
            <person name="Chiden Y."/>
            <person name="Fujitsuka N."/>
            <person name="Fukunaka R."/>
            <person name="Hamada M."/>
            <person name="Harada C."/>
            <person name="Hayashi A."/>
            <person name="Hijishita S."/>
            <person name="Honda M."/>
            <person name="Hosokawa S."/>
            <person name="Ichikawa Y."/>
            <person name="Idonuma A."/>
            <person name="Iijima M."/>
            <person name="Ikeda M."/>
            <person name="Ikeno M."/>
            <person name="Ito K."/>
            <person name="Ito S."/>
            <person name="Ito T."/>
            <person name="Ito Y."/>
            <person name="Ito Y."/>
            <person name="Iwabuchi A."/>
            <person name="Kamiya K."/>
            <person name="Karasawa W."/>
            <person name="Kurita K."/>
            <person name="Katagiri S."/>
            <person name="Kikuta A."/>
            <person name="Kobayashi H."/>
            <person name="Kobayashi N."/>
            <person name="Machita K."/>
            <person name="Maehara T."/>
            <person name="Masukawa M."/>
            <person name="Mizubayashi T."/>
            <person name="Mukai Y."/>
            <person name="Nagasaki H."/>
            <person name="Nagata Y."/>
            <person name="Naito S."/>
            <person name="Nakashima M."/>
            <person name="Nakama Y."/>
            <person name="Nakamichi Y."/>
            <person name="Nakamura M."/>
            <person name="Meguro A."/>
            <person name="Negishi M."/>
            <person name="Ohta I."/>
            <person name="Ohta T."/>
            <person name="Okamoto M."/>
            <person name="Ono N."/>
            <person name="Saji S."/>
            <person name="Sakaguchi M."/>
            <person name="Sakai K."/>
            <person name="Shibata M."/>
            <person name="Shimokawa T."/>
            <person name="Song J."/>
            <person name="Takazaki Y."/>
            <person name="Terasawa K."/>
            <person name="Tsugane M."/>
            <person name="Tsuji K."/>
            <person name="Ueda S."/>
            <person name="Waki K."/>
            <person name="Yamagata H."/>
            <person name="Yamamoto M."/>
            <person name="Yamamoto S."/>
            <person name="Yamane H."/>
            <person name="Yoshiki S."/>
            <person name="Yoshihara R."/>
            <person name="Yukawa K."/>
            <person name="Zhong H."/>
            <person name="Yano M."/>
            <person name="Yuan Q."/>
            <person name="Ouyang S."/>
            <person name="Liu J."/>
            <person name="Jones K.M."/>
            <person name="Gansberger K."/>
            <person name="Moffat K."/>
            <person name="Hill J."/>
            <person name="Bera J."/>
            <person name="Fadrosh D."/>
            <person name="Jin S."/>
            <person name="Johri S."/>
            <person name="Kim M."/>
            <person name="Overton L."/>
            <person name="Reardon M."/>
            <person name="Tsitrin T."/>
            <person name="Vuong H."/>
            <person name="Weaver B."/>
            <person name="Ciecko A."/>
            <person name="Tallon L."/>
            <person name="Jackson J."/>
            <person name="Pai G."/>
            <person name="Aken S.V."/>
            <person name="Utterback T."/>
            <person name="Reidmuller S."/>
            <person name="Feldblyum T."/>
            <person name="Hsiao J."/>
            <person name="Zismann V."/>
            <person name="Iobst S."/>
            <person name="de Vazeille A.R."/>
            <person name="Buell C.R."/>
            <person name="Ying K."/>
            <person name="Li Y."/>
            <person name="Lu T."/>
            <person name="Huang Y."/>
            <person name="Zhao Q."/>
            <person name="Feng Q."/>
            <person name="Zhang L."/>
            <person name="Zhu J."/>
            <person name="Weng Q."/>
            <person name="Mu J."/>
            <person name="Lu Y."/>
            <person name="Fan D."/>
            <person name="Liu Y."/>
            <person name="Guan J."/>
            <person name="Zhang Y."/>
            <person name="Yu S."/>
            <person name="Liu X."/>
            <person name="Zhang Y."/>
            <person name="Hong G."/>
            <person name="Han B."/>
            <person name="Choisne N."/>
            <person name="Demange N."/>
            <person name="Orjeda G."/>
            <person name="Samain S."/>
            <person name="Cattolico L."/>
            <person name="Pelletier E."/>
            <person name="Couloux A."/>
            <person name="Segurens B."/>
            <person name="Wincker P."/>
            <person name="D'Hont A."/>
            <person name="Scarpelli C."/>
            <person name="Weissenbach J."/>
            <person name="Salanoubat M."/>
            <person name="Quetier F."/>
            <person name="Yu Y."/>
            <person name="Kim H.R."/>
            <person name="Rambo T."/>
            <person name="Currie J."/>
            <person name="Collura K."/>
            <person name="Luo M."/>
            <person name="Yang T."/>
            <person name="Ammiraju J.S.S."/>
            <person name="Engler F."/>
            <person name="Soderlund C."/>
            <person name="Wing R.A."/>
            <person name="Palmer L.E."/>
            <person name="de la Bastide M."/>
            <person name="Spiegel L."/>
            <person name="Nascimento L."/>
            <person name="Zutavern T."/>
            <person name="O'Shaughnessy A."/>
            <person name="Dike S."/>
            <person name="Dedhia N."/>
            <person name="Preston R."/>
            <person name="Balija V."/>
            <person name="McCombie W.R."/>
            <person name="Chow T."/>
            <person name="Chen H."/>
            <person name="Chung M."/>
            <person name="Chen C."/>
            <person name="Shaw J."/>
            <person name="Wu H."/>
            <person name="Hsiao K."/>
            <person name="Chao Y."/>
            <person name="Chu M."/>
            <person name="Cheng C."/>
            <person name="Hour A."/>
            <person name="Lee P."/>
            <person name="Lin S."/>
            <person name="Lin Y."/>
            <person name="Liou J."/>
            <person name="Liu S."/>
            <person name="Hsing Y."/>
            <person name="Raghuvanshi S."/>
            <person name="Mohanty A."/>
            <person name="Bharti A.K."/>
            <person name="Gaur A."/>
            <person name="Gupta V."/>
            <person name="Kumar D."/>
            <person name="Ravi V."/>
            <person name="Vij S."/>
            <person name="Kapur A."/>
            <person name="Khurana P."/>
            <person name="Khurana P."/>
            <person name="Khurana J.P."/>
            <person name="Tyagi A.K."/>
            <person name="Gaikwad K."/>
            <person name="Singh A."/>
            <person name="Dalal V."/>
            <person name="Srivastava S."/>
            <person name="Dixit A."/>
            <person name="Pal A.K."/>
            <person name="Ghazi I.A."/>
            <person name="Yadav M."/>
            <person name="Pandit A."/>
            <person name="Bhargava A."/>
            <person name="Sureshbabu K."/>
            <person name="Batra K."/>
            <person name="Sharma T.R."/>
            <person name="Mohapatra T."/>
            <person name="Singh N.K."/>
            <person name="Messing J."/>
            <person name="Nelson A.B."/>
            <person name="Fuks G."/>
            <person name="Kavchok S."/>
            <person name="Keizer G."/>
            <person name="Linton E."/>
            <person name="Llaca V."/>
            <person name="Song R."/>
            <person name="Tanyolac B."/>
            <person name="Young S."/>
            <person name="Ho-Il K."/>
            <person name="Hahn J.H."/>
            <person name="Sangsakoo G."/>
            <person name="Vanavichit A."/>
            <person name="de Mattos Luiz.A.T."/>
            <person name="Zimmer P.D."/>
            <person name="Malone G."/>
            <person name="Dellagostin O."/>
            <person name="de Oliveira A.C."/>
            <person name="Bevan M."/>
            <person name="Bancroft I."/>
            <person name="Minx P."/>
            <person name="Cordum H."/>
            <person name="Wilson R."/>
            <person name="Cheng Z."/>
            <person name="Jin W."/>
            <person name="Jiang J."/>
            <person name="Leong S.A."/>
            <person name="Iwama H."/>
            <person name="Gojobori T."/>
            <person name="Itoh T."/>
            <person name="Niimura Y."/>
            <person name="Fujii Y."/>
            <person name="Habara T."/>
            <person name="Sakai H."/>
            <person name="Sato Y."/>
            <person name="Wilson G."/>
            <person name="Kumar K."/>
            <person name="McCouch S."/>
            <person name="Juretic N."/>
            <person name="Hoen D."/>
            <person name="Wright S."/>
            <person name="Bruskiewich R."/>
            <person name="Bureau T."/>
            <person name="Miyao A."/>
            <person name="Hirochika H."/>
            <person name="Nishikawa T."/>
            <person name="Kadowaki K."/>
            <person name="Sugiura M."/>
            <person name="Burr B."/>
            <person name="Sasaki T."/>
        </authorList>
    </citation>
    <scope>NUCLEOTIDE SEQUENCE [LARGE SCALE GENOMIC DNA]</scope>
    <source>
        <strain evidence="3">cv. Nipponbare</strain>
    </source>
</reference>
<protein>
    <submittedName>
        <fullName evidence="2">Uncharacterized protein</fullName>
    </submittedName>
</protein>
<name>Q6YZM0_ORYSJ</name>
<keyword evidence="1" id="KW-0472">Membrane</keyword>
<keyword evidence="1" id="KW-0812">Transmembrane</keyword>
<keyword evidence="1" id="KW-1133">Transmembrane helix</keyword>
<proteinExistence type="predicted"/>
<dbReference type="Proteomes" id="UP000000763">
    <property type="component" value="Chromosome 8"/>
</dbReference>